<reference evidence="3" key="1">
    <citation type="submission" date="2022-07" db="EMBL/GenBank/DDBJ databases">
        <title>Phylogenomic reconstructions and comparative analyses of Kickxellomycotina fungi.</title>
        <authorList>
            <person name="Reynolds N.K."/>
            <person name="Stajich J.E."/>
            <person name="Barry K."/>
            <person name="Grigoriev I.V."/>
            <person name="Crous P."/>
            <person name="Smith M.E."/>
        </authorList>
    </citation>
    <scope>NUCLEOTIDE SEQUENCE</scope>
    <source>
        <strain evidence="3">NBRC 32514</strain>
    </source>
</reference>
<dbReference type="NCBIfam" id="TIGR00756">
    <property type="entry name" value="PPR"/>
    <property type="match status" value="1"/>
</dbReference>
<dbReference type="InterPro" id="IPR011990">
    <property type="entry name" value="TPR-like_helical_dom_sf"/>
</dbReference>
<dbReference type="OrthoDB" id="185373at2759"/>
<comment type="caution">
    <text evidence="3">The sequence shown here is derived from an EMBL/GenBank/DDBJ whole genome shotgun (WGS) entry which is preliminary data.</text>
</comment>
<keyword evidence="4" id="KW-1185">Reference proteome</keyword>
<dbReference type="InterPro" id="IPR002885">
    <property type="entry name" value="PPR_rpt"/>
</dbReference>
<dbReference type="PANTHER" id="PTHR47939:SF1">
    <property type="entry name" value="OS04G0684500 PROTEIN"/>
    <property type="match status" value="1"/>
</dbReference>
<protein>
    <recommendedName>
        <fullName evidence="5">Pentacotripeptide-repeat region of PRORP domain-containing protein</fullName>
    </recommendedName>
</protein>
<dbReference type="Pfam" id="PF01535">
    <property type="entry name" value="PPR"/>
    <property type="match status" value="1"/>
</dbReference>
<feature type="repeat" description="PPR" evidence="1">
    <location>
        <begin position="1008"/>
        <end position="1042"/>
    </location>
</feature>
<evidence type="ECO:0000313" key="3">
    <source>
        <dbReference type="EMBL" id="KAJ1720398.1"/>
    </source>
</evidence>
<dbReference type="Gene3D" id="1.25.40.10">
    <property type="entry name" value="Tetratricopeptide repeat domain"/>
    <property type="match status" value="3"/>
</dbReference>
<dbReference type="InterPro" id="IPR050667">
    <property type="entry name" value="PPR-containing_protein"/>
</dbReference>
<evidence type="ECO:0000313" key="4">
    <source>
        <dbReference type="Proteomes" id="UP001149813"/>
    </source>
</evidence>
<evidence type="ECO:0000256" key="1">
    <source>
        <dbReference type="PROSITE-ProRule" id="PRU00708"/>
    </source>
</evidence>
<evidence type="ECO:0000256" key="2">
    <source>
        <dbReference type="SAM" id="MobiDB-lite"/>
    </source>
</evidence>
<evidence type="ECO:0008006" key="5">
    <source>
        <dbReference type="Google" id="ProtNLM"/>
    </source>
</evidence>
<dbReference type="PROSITE" id="PS51375">
    <property type="entry name" value="PPR"/>
    <property type="match status" value="1"/>
</dbReference>
<proteinExistence type="predicted"/>
<feature type="region of interest" description="Disordered" evidence="2">
    <location>
        <begin position="937"/>
        <end position="965"/>
    </location>
</feature>
<organism evidence="3 4">
    <name type="scientific">Coemansia erecta</name>
    <dbReference type="NCBI Taxonomy" id="147472"/>
    <lineage>
        <taxon>Eukaryota</taxon>
        <taxon>Fungi</taxon>
        <taxon>Fungi incertae sedis</taxon>
        <taxon>Zoopagomycota</taxon>
        <taxon>Kickxellomycotina</taxon>
        <taxon>Kickxellomycetes</taxon>
        <taxon>Kickxellales</taxon>
        <taxon>Kickxellaceae</taxon>
        <taxon>Coemansia</taxon>
    </lineage>
</organism>
<sequence length="1182" mass="132409">MKTGSVAQREQIWAFYQRISSEDLSWVTIERVLEVVARDSDHTRAFGRIAQVLTNITGRYDLTESQAANVRRICDELEKPVRATHITRAPVHQGPIRQSGSIPNHGTLTNILPVVSEQTRIKNTHSSSSEDSFGSLIKRPVIELDPQQVWRAYEEDLERHPLSYYYNAVRLVRYAATMGHIGGKRLLIHIENDLARRNPVFLNALRSSLIQAYAHLDCPGDARRCYEAGNRTGHEVRLDWSMCLSLLWSTHHKEAQAMFDKQFVAPGRAIPVMFGKIMARYASLANAQAAYALFDTMKRVDAKPNALCLEKLAQSCALDLDTVRGSRRLAEVVSFMRSWGRSPDTRFLIGLMHGYNKSQQDDMFDMVASKVDVHRAKPTQLLKFWLVTMNNAVRRGQFALAQGMAKRISAEAFRGIPRVVHAMCAIGETCLAKKLAGIDSRRFPDNNITANIRLELKLADTTARSSQLELFVKKMVADGFTPSSGLFGELVKTLHLRGGSELALGAFARLTAIGIPSSVETLLHIMHLRLESSNPSSALSIFDDIRERLGSADLSFLQLHAATGDNLVRTLIEYRGIAGALDAFDFLSSQPVLRSKLPYSTLIEYCLNHRLWDHAHSMVRQIVQRDIALRPEVANQICHYLTLRSTSSDAVNFLRYIQRMGSLGTMSNETLVSAIYCCIETGRMVDLEWVVSALADCGTHVFLWRGLVDCLAPHNTSALLRVVRIVFQTSESKQKTALDFLKSTSGAKYQAVAASMVVQVLREHDQDLTLSVMSRAVSHILETFDTLYKIPRHTQSDSDPILTLPYLVNSLSRFIVPAINGGLNSSMLTRALMLLSYGSGGKHEECLKLLRLIPPEQLDVAFFGAIAQGCARHGLSRGVDAVLGEMRKYHIKPSHKLITTILLGYGRASPPKRHLDRLPEEETSTLALTSLQDTSTSPITHIDKASPGPTELPDDRTDIPDNQSSTEAVAVRRIDGHYTDPAAEFYRAILDRMLHIWGEFEYHNQFRPRAAYSIVVQTCISAGDYARAESMLDDMVSRGVPHDEITALQLISLALRQNDIDEALRIFAAIGRRGSSNRHSRRYFGLKNVERNAEHFSLIVEYYLQNSHIDNAMSLLGEMHGLGLAGPPWLYTLVLKYLARSNMKGPFVQTMRQIAQLRVKVDHEMLDTIKEYTSQLKEPNTD</sequence>
<accession>A0A9W7XXU1</accession>
<dbReference type="Proteomes" id="UP001149813">
    <property type="component" value="Unassembled WGS sequence"/>
</dbReference>
<dbReference type="EMBL" id="JANBOJ010000262">
    <property type="protein sequence ID" value="KAJ1720398.1"/>
    <property type="molecule type" value="Genomic_DNA"/>
</dbReference>
<dbReference type="AlphaFoldDB" id="A0A9W7XXU1"/>
<name>A0A9W7XXU1_9FUNG</name>
<gene>
    <name evidence="3" type="ORF">LPJ53_004970</name>
</gene>
<dbReference type="PANTHER" id="PTHR47939">
    <property type="entry name" value="MEMBRANE-ASSOCIATED SALT-INDUCIBLE PROTEIN-LIKE"/>
    <property type="match status" value="1"/>
</dbReference>